<dbReference type="EMBL" id="WPIP01000013">
    <property type="protein sequence ID" value="MVM90478.1"/>
    <property type="molecule type" value="Genomic_DNA"/>
</dbReference>
<dbReference type="AlphaFoldDB" id="A0A6I4HI51"/>
<evidence type="ECO:0000313" key="1">
    <source>
        <dbReference type="EMBL" id="MVM90478.1"/>
    </source>
</evidence>
<sequence length="74" mass="8841">MKIFMQDLELAFSELNDANYSDEVYLAFDNMLSKLKEDERGYVHFKKVEEFYFDGLTNDDKQTLKKEINKYIVA</sequence>
<name>A0A6I4HI51_ACIBA</name>
<reference evidence="1 2" key="1">
    <citation type="submission" date="2019-11" db="EMBL/GenBank/DDBJ databases">
        <title>Multidrug-resistant Acinetobacter baumannii moving toward extensively drug-resistant over fifteen years in South of Brazil.</title>
        <authorList>
            <person name="Fedrigo N.H."/>
            <person name="Cerdeira L."/>
            <person name="Fuga B."/>
            <person name="Marini P.V.B."/>
            <person name="Shinohara D.R."/>
            <person name="Carrara-Marroni F.E."/>
            <person name="Lincopan N."/>
            <person name="Tognim M.C.B."/>
        </authorList>
    </citation>
    <scope>NUCLEOTIDE SEQUENCE [LARGE SCALE GENOMIC DNA]</scope>
    <source>
        <strain evidence="1 2">Ac576</strain>
    </source>
</reference>
<comment type="caution">
    <text evidence="1">The sequence shown here is derived from an EMBL/GenBank/DDBJ whole genome shotgun (WGS) entry which is preliminary data.</text>
</comment>
<proteinExistence type="predicted"/>
<gene>
    <name evidence="1" type="ORF">GNY86_02995</name>
</gene>
<dbReference type="Proteomes" id="UP000439424">
    <property type="component" value="Unassembled WGS sequence"/>
</dbReference>
<organism evidence="1 2">
    <name type="scientific">Acinetobacter baumannii</name>
    <dbReference type="NCBI Taxonomy" id="470"/>
    <lineage>
        <taxon>Bacteria</taxon>
        <taxon>Pseudomonadati</taxon>
        <taxon>Pseudomonadota</taxon>
        <taxon>Gammaproteobacteria</taxon>
        <taxon>Moraxellales</taxon>
        <taxon>Moraxellaceae</taxon>
        <taxon>Acinetobacter</taxon>
        <taxon>Acinetobacter calcoaceticus/baumannii complex</taxon>
    </lineage>
</organism>
<evidence type="ECO:0000313" key="2">
    <source>
        <dbReference type="Proteomes" id="UP000439424"/>
    </source>
</evidence>
<dbReference type="RefSeq" id="WP_002370835.1">
    <property type="nucleotide sequence ID" value="NZ_WPIP01000013.1"/>
</dbReference>
<accession>A0A6I4HI51</accession>
<protein>
    <submittedName>
        <fullName evidence="1">Uncharacterized protein</fullName>
    </submittedName>
</protein>